<dbReference type="InterPro" id="IPR036182">
    <property type="entry name" value="PCuAC_sf"/>
</dbReference>
<evidence type="ECO:0000313" key="4">
    <source>
        <dbReference type="Proteomes" id="UP000183413"/>
    </source>
</evidence>
<evidence type="ECO:0000256" key="1">
    <source>
        <dbReference type="SAM" id="MobiDB-lite"/>
    </source>
</evidence>
<dbReference type="AlphaFoldDB" id="A0A1I5GM33"/>
<dbReference type="Gene3D" id="2.60.40.1890">
    <property type="entry name" value="PCu(A)C copper chaperone"/>
    <property type="match status" value="1"/>
</dbReference>
<dbReference type="RefSeq" id="WP_075021527.1">
    <property type="nucleotide sequence ID" value="NZ_FOVH01000005.1"/>
</dbReference>
<dbReference type="InParanoid" id="A0A1I5GM33"/>
<dbReference type="PANTHER" id="PTHR36302:SF1">
    <property type="entry name" value="COPPER CHAPERONE PCU(A)C"/>
    <property type="match status" value="1"/>
</dbReference>
<reference evidence="3 4" key="1">
    <citation type="submission" date="2016-10" db="EMBL/GenBank/DDBJ databases">
        <authorList>
            <person name="de Groot N.N."/>
        </authorList>
    </citation>
    <scope>NUCLEOTIDE SEQUENCE [LARGE SCALE GENOMIC DNA]</scope>
    <source>
        <strain evidence="3 4">DSM 43067</strain>
    </source>
</reference>
<dbReference type="InterPro" id="IPR007410">
    <property type="entry name" value="LpqE-like"/>
</dbReference>
<dbReference type="Pfam" id="PF04314">
    <property type="entry name" value="PCuAC"/>
    <property type="match status" value="1"/>
</dbReference>
<proteinExistence type="predicted"/>
<dbReference type="Proteomes" id="UP000183413">
    <property type="component" value="Unassembled WGS sequence"/>
</dbReference>
<dbReference type="PROSITE" id="PS51257">
    <property type="entry name" value="PROKAR_LIPOPROTEIN"/>
    <property type="match status" value="1"/>
</dbReference>
<dbReference type="eggNOG" id="COG2847">
    <property type="taxonomic scope" value="Bacteria"/>
</dbReference>
<dbReference type="STRING" id="1993.SAMN04489713_105276"/>
<name>A0A1I5GM33_9ACTN</name>
<feature type="chain" id="PRO_5039112867" description="Copper(I)-binding protein" evidence="2">
    <location>
        <begin position="19"/>
        <end position="163"/>
    </location>
</feature>
<evidence type="ECO:0000256" key="2">
    <source>
        <dbReference type="SAM" id="SignalP"/>
    </source>
</evidence>
<sequence>MRRPAAAAAVLASVTVLAACSSSNASSSPDASSPDEAAQGRPRLSVSGAYVPEPPLADLAAGYLTIANTGTKADRLTSVTSDIAAEVAMHRTTSDGAMKHEKELPVPAAGRLTLRVGGLHLMLMDLKRRPRTGDTVTFVLHFAASAPISVKAPVKPATYRPDQ</sequence>
<gene>
    <name evidence="3" type="ORF">SAMN04489713_105276</name>
</gene>
<keyword evidence="4" id="KW-1185">Reference proteome</keyword>
<dbReference type="InterPro" id="IPR058248">
    <property type="entry name" value="Lxx211020-like"/>
</dbReference>
<dbReference type="SUPFAM" id="SSF110087">
    <property type="entry name" value="DR1885-like metal-binding protein"/>
    <property type="match status" value="1"/>
</dbReference>
<dbReference type="EMBL" id="FOVH01000005">
    <property type="protein sequence ID" value="SFO36916.1"/>
    <property type="molecule type" value="Genomic_DNA"/>
</dbReference>
<feature type="signal peptide" evidence="2">
    <location>
        <begin position="1"/>
        <end position="18"/>
    </location>
</feature>
<feature type="region of interest" description="Disordered" evidence="1">
    <location>
        <begin position="22"/>
        <end position="49"/>
    </location>
</feature>
<keyword evidence="2" id="KW-0732">Signal</keyword>
<accession>A0A1I5GM33</accession>
<organism evidence="3 4">
    <name type="scientific">Actinomadura madurae</name>
    <dbReference type="NCBI Taxonomy" id="1993"/>
    <lineage>
        <taxon>Bacteria</taxon>
        <taxon>Bacillati</taxon>
        <taxon>Actinomycetota</taxon>
        <taxon>Actinomycetes</taxon>
        <taxon>Streptosporangiales</taxon>
        <taxon>Thermomonosporaceae</taxon>
        <taxon>Actinomadura</taxon>
    </lineage>
</organism>
<protein>
    <recommendedName>
        <fullName evidence="5">Copper(I)-binding protein</fullName>
    </recommendedName>
</protein>
<dbReference type="PANTHER" id="PTHR36302">
    <property type="entry name" value="BLR7088 PROTEIN"/>
    <property type="match status" value="1"/>
</dbReference>
<evidence type="ECO:0008006" key="5">
    <source>
        <dbReference type="Google" id="ProtNLM"/>
    </source>
</evidence>
<evidence type="ECO:0000313" key="3">
    <source>
        <dbReference type="EMBL" id="SFO36916.1"/>
    </source>
</evidence>
<feature type="compositionally biased region" description="Low complexity" evidence="1">
    <location>
        <begin position="22"/>
        <end position="37"/>
    </location>
</feature>